<reference evidence="1" key="1">
    <citation type="journal article" date="2014" name="Nat. Commun.">
        <title>The tobacco genome sequence and its comparison with those of tomato and potato.</title>
        <authorList>
            <person name="Sierro N."/>
            <person name="Battey J.N."/>
            <person name="Ouadi S."/>
            <person name="Bakaher N."/>
            <person name="Bovet L."/>
            <person name="Willig A."/>
            <person name="Goepfert S."/>
            <person name="Peitsch M.C."/>
            <person name="Ivanov N.V."/>
        </authorList>
    </citation>
    <scope>NUCLEOTIDE SEQUENCE [LARGE SCALE GENOMIC DNA]</scope>
</reference>
<name>A0AC58S6R0_TOBAC</name>
<keyword evidence="1" id="KW-1185">Reference proteome</keyword>
<evidence type="ECO:0000313" key="1">
    <source>
        <dbReference type="Proteomes" id="UP000790787"/>
    </source>
</evidence>
<proteinExistence type="predicted"/>
<evidence type="ECO:0000313" key="2">
    <source>
        <dbReference type="RefSeq" id="XP_075080574.1"/>
    </source>
</evidence>
<organism evidence="1 2">
    <name type="scientific">Nicotiana tabacum</name>
    <name type="common">Common tobacco</name>
    <dbReference type="NCBI Taxonomy" id="4097"/>
    <lineage>
        <taxon>Eukaryota</taxon>
        <taxon>Viridiplantae</taxon>
        <taxon>Streptophyta</taxon>
        <taxon>Embryophyta</taxon>
        <taxon>Tracheophyta</taxon>
        <taxon>Spermatophyta</taxon>
        <taxon>Magnoliopsida</taxon>
        <taxon>eudicotyledons</taxon>
        <taxon>Gunneridae</taxon>
        <taxon>Pentapetalae</taxon>
        <taxon>asterids</taxon>
        <taxon>lamiids</taxon>
        <taxon>Solanales</taxon>
        <taxon>Solanaceae</taxon>
        <taxon>Nicotianoideae</taxon>
        <taxon>Nicotianeae</taxon>
        <taxon>Nicotiana</taxon>
    </lineage>
</organism>
<dbReference type="RefSeq" id="XP_075080574.1">
    <property type="nucleotide sequence ID" value="XM_075224473.1"/>
</dbReference>
<accession>A0AC58S6R0</accession>
<protein>
    <submittedName>
        <fullName evidence="2">Uncharacterized protein LOC142166060</fullName>
    </submittedName>
</protein>
<dbReference type="Proteomes" id="UP000790787">
    <property type="component" value="Chromosome 11"/>
</dbReference>
<gene>
    <name evidence="2" type="primary">LOC142166060</name>
</gene>
<sequence length="181" mass="21012">MDFITGLPRSFWKHDPIWVIVDRLTKSAHFLPVKITDSTEDYVKLYIKEIVRLHGTPLSIISDRGAQFTTNFWKSFQKGLGTKKFMRDPSLMVPTEIIGVKDSLSYEEIPVAILDRQICKLKTKEIASVKVIWRNQKVEEATCEAKEDMKSRYPYLFEEQKENVEGLAMFAYIILLPEFAC</sequence>
<reference evidence="2" key="2">
    <citation type="submission" date="2025-08" db="UniProtKB">
        <authorList>
            <consortium name="RefSeq"/>
        </authorList>
    </citation>
    <scope>IDENTIFICATION</scope>
    <source>
        <tissue evidence="2">Leaf</tissue>
    </source>
</reference>